<evidence type="ECO:0000313" key="2">
    <source>
        <dbReference type="Proteomes" id="UP000607653"/>
    </source>
</evidence>
<reference evidence="1 2" key="1">
    <citation type="journal article" date="2020" name="Mol. Biol. Evol.">
        <title>Distinct Expression and Methylation Patterns for Genes with Different Fates following a Single Whole-Genome Duplication in Flowering Plants.</title>
        <authorList>
            <person name="Shi T."/>
            <person name="Rahmani R.S."/>
            <person name="Gugger P.F."/>
            <person name="Wang M."/>
            <person name="Li H."/>
            <person name="Zhang Y."/>
            <person name="Li Z."/>
            <person name="Wang Q."/>
            <person name="Van de Peer Y."/>
            <person name="Marchal K."/>
            <person name="Chen J."/>
        </authorList>
    </citation>
    <scope>NUCLEOTIDE SEQUENCE [LARGE SCALE GENOMIC DNA]</scope>
    <source>
        <tissue evidence="1">Leaf</tissue>
    </source>
</reference>
<dbReference type="Proteomes" id="UP000607653">
    <property type="component" value="Unassembled WGS sequence"/>
</dbReference>
<dbReference type="AlphaFoldDB" id="A0A822XU35"/>
<gene>
    <name evidence="1" type="ORF">HUJ06_026598</name>
</gene>
<proteinExistence type="predicted"/>
<sequence length="58" mass="7368">MKEHGKEDSREQQRSRRFRTEFIFPFFEHGEEDGREQSTGWLMEEHREEDYRRFQTEE</sequence>
<organism evidence="1 2">
    <name type="scientific">Nelumbo nucifera</name>
    <name type="common">Sacred lotus</name>
    <dbReference type="NCBI Taxonomy" id="4432"/>
    <lineage>
        <taxon>Eukaryota</taxon>
        <taxon>Viridiplantae</taxon>
        <taxon>Streptophyta</taxon>
        <taxon>Embryophyta</taxon>
        <taxon>Tracheophyta</taxon>
        <taxon>Spermatophyta</taxon>
        <taxon>Magnoliopsida</taxon>
        <taxon>Proteales</taxon>
        <taxon>Nelumbonaceae</taxon>
        <taxon>Nelumbo</taxon>
    </lineage>
</organism>
<keyword evidence="2" id="KW-1185">Reference proteome</keyword>
<dbReference type="EMBL" id="DUZY01000001">
    <property type="protein sequence ID" value="DAD25134.1"/>
    <property type="molecule type" value="Genomic_DNA"/>
</dbReference>
<accession>A0A822XU35</accession>
<comment type="caution">
    <text evidence="1">The sequence shown here is derived from an EMBL/GenBank/DDBJ whole genome shotgun (WGS) entry which is preliminary data.</text>
</comment>
<protein>
    <submittedName>
        <fullName evidence="1">Uncharacterized protein</fullName>
    </submittedName>
</protein>
<evidence type="ECO:0000313" key="1">
    <source>
        <dbReference type="EMBL" id="DAD25134.1"/>
    </source>
</evidence>
<name>A0A822XU35_NELNU</name>